<evidence type="ECO:0000259" key="1">
    <source>
        <dbReference type="Pfam" id="PF13175"/>
    </source>
</evidence>
<evidence type="ECO:0000313" key="4">
    <source>
        <dbReference type="Proteomes" id="UP001564657"/>
    </source>
</evidence>
<dbReference type="InterPro" id="IPR034139">
    <property type="entry name" value="TOPRIM_OLD"/>
</dbReference>
<reference evidence="3 4" key="1">
    <citation type="submission" date="2024-08" db="EMBL/GenBank/DDBJ databases">
        <title>Clostridium lapicellarii sp. nov., and Clostridium renhuaiense sp. nov., two species isolated from the mud in a fermentation cellar used for producing sauce-flavour Chinese liquors.</title>
        <authorList>
            <person name="Yang F."/>
            <person name="Wang H."/>
            <person name="Chen L.Q."/>
            <person name="Zhou N."/>
            <person name="Lu J.J."/>
            <person name="Pu X.X."/>
            <person name="Wan B."/>
            <person name="Wang L."/>
            <person name="Liu S.J."/>
        </authorList>
    </citation>
    <scope>NUCLEOTIDE SEQUENCE [LARGE SCALE GENOMIC DNA]</scope>
    <source>
        <strain evidence="3 4">MT-5</strain>
    </source>
</reference>
<dbReference type="Gene3D" id="3.40.50.300">
    <property type="entry name" value="P-loop containing nucleotide triphosphate hydrolases"/>
    <property type="match status" value="1"/>
</dbReference>
<dbReference type="SUPFAM" id="SSF52540">
    <property type="entry name" value="P-loop containing nucleoside triphosphate hydrolases"/>
    <property type="match status" value="1"/>
</dbReference>
<protein>
    <submittedName>
        <fullName evidence="3">ATP-dependent endonuclease</fullName>
    </submittedName>
</protein>
<dbReference type="CDD" id="cd01026">
    <property type="entry name" value="TOPRIM_OLD"/>
    <property type="match status" value="1"/>
</dbReference>
<keyword evidence="4" id="KW-1185">Reference proteome</keyword>
<organism evidence="3 4">
    <name type="scientific">Clostridium moutaii</name>
    <dbReference type="NCBI Taxonomy" id="3240932"/>
    <lineage>
        <taxon>Bacteria</taxon>
        <taxon>Bacillati</taxon>
        <taxon>Bacillota</taxon>
        <taxon>Clostridia</taxon>
        <taxon>Eubacteriales</taxon>
        <taxon>Clostridiaceae</taxon>
        <taxon>Clostridium</taxon>
    </lineage>
</organism>
<dbReference type="InterPro" id="IPR027417">
    <property type="entry name" value="P-loop_NTPase"/>
</dbReference>
<comment type="caution">
    <text evidence="3">The sequence shown here is derived from an EMBL/GenBank/DDBJ whole genome shotgun (WGS) entry which is preliminary data.</text>
</comment>
<evidence type="ECO:0000313" key="3">
    <source>
        <dbReference type="EMBL" id="MEY7999140.1"/>
    </source>
</evidence>
<dbReference type="InterPro" id="IPR051396">
    <property type="entry name" value="Bact_Antivir_Def_Nuclease"/>
</dbReference>
<sequence length="735" mass="84923">MKISKIKVKNFRLLKNLKLDLEDNLSIVIGKNNCGKTSLLAILNKFIGNKSSNNNFTYDDFNVELKQELYSCVEDASRGWGKQEGISLLIFIEYGDTDNLSNISNLMLDLDPDNTKVVLSFEYLLDDDNFNKMKKKFGEYIDKHEALSADRLGCFENFIRSHHKEYFRIYRKAVKFDTIIQDVKLDEFIDLDKKKVDISKIINFKYIGAHRAITNIDNDDTLSELSSKYYEKTEVNDSQSKAIDKFQNAIIETDSKLSVVYNDLFRDVIEKVKKFGGMKEDETIIKIISSLQSRELLKGNTTVVYDDNKHYLPESYNGLGYLNLISMIFEIETLLSEFRKDNHKEIQPSDVNLLFIEEPEAHAHPQMQYIFIKNIKDILREGSDGSNGNKSFKLQTIITTHSSHIVSECEFDDIKYFKKNNLNSVESKNLKLLEIEYSKEKEIGKAHFKFLKQYLTLNRSEIFFADKVIFIEGDTERILVPAMMKKIDEDNIDASLPLLSQNISIIEVGNYSQIFDKFIAFIGIKSLIITDIDSCKLILDKDDSGVVKKNKDGSDKMVRQAVPVKDSTRTSNGSLRHYYGKEIENYLLKSGTKEIDYFINLETKNKVLLKENDEWKSSADGYLMIVYQVPEANEDGVIYNARSFEDAFFHINRKLIIDNKDKFISLKEVDYFNKKESPSGKYMYDSYTLAEKCIQSKPSFAMDVLLNSTSNDKSNYSNWQIPKYIKDGLIWLKGN</sequence>
<proteinExistence type="predicted"/>
<dbReference type="EMBL" id="JBGEWD010000002">
    <property type="protein sequence ID" value="MEY7999140.1"/>
    <property type="molecule type" value="Genomic_DNA"/>
</dbReference>
<keyword evidence="3" id="KW-0378">Hydrolase</keyword>
<dbReference type="Proteomes" id="UP001564657">
    <property type="component" value="Unassembled WGS sequence"/>
</dbReference>
<dbReference type="InterPro" id="IPR041685">
    <property type="entry name" value="AAA_GajA/Old/RecF-like"/>
</dbReference>
<name>A0ABV4BKS2_9CLOT</name>
<keyword evidence="3" id="KW-0255">Endonuclease</keyword>
<dbReference type="RefSeq" id="WP_369703034.1">
    <property type="nucleotide sequence ID" value="NZ_JBGEWD010000002.1"/>
</dbReference>
<feature type="domain" description="OLD protein-like TOPRIM" evidence="2">
    <location>
        <begin position="463"/>
        <end position="533"/>
    </location>
</feature>
<feature type="domain" description="Endonuclease GajA/Old nuclease/RecF-like AAA" evidence="1">
    <location>
        <begin position="1"/>
        <end position="406"/>
    </location>
</feature>
<accession>A0ABV4BKS2</accession>
<dbReference type="Pfam" id="PF20469">
    <property type="entry name" value="OLD-like_TOPRIM"/>
    <property type="match status" value="1"/>
</dbReference>
<dbReference type="PANTHER" id="PTHR43581:SF4">
    <property type="entry name" value="ATP_GTP PHOSPHATASE"/>
    <property type="match status" value="1"/>
</dbReference>
<dbReference type="Pfam" id="PF13175">
    <property type="entry name" value="AAA_15"/>
    <property type="match status" value="1"/>
</dbReference>
<evidence type="ECO:0000259" key="2">
    <source>
        <dbReference type="Pfam" id="PF20469"/>
    </source>
</evidence>
<gene>
    <name evidence="3" type="ORF">AB8U03_02820</name>
</gene>
<dbReference type="GO" id="GO:0004519">
    <property type="term" value="F:endonuclease activity"/>
    <property type="evidence" value="ECO:0007669"/>
    <property type="project" value="UniProtKB-KW"/>
</dbReference>
<dbReference type="PANTHER" id="PTHR43581">
    <property type="entry name" value="ATP/GTP PHOSPHATASE"/>
    <property type="match status" value="1"/>
</dbReference>
<keyword evidence="3" id="KW-0540">Nuclease</keyword>